<keyword evidence="7" id="KW-1185">Reference proteome</keyword>
<dbReference type="GO" id="GO:0008270">
    <property type="term" value="F:zinc ion binding"/>
    <property type="evidence" value="ECO:0007669"/>
    <property type="project" value="UniProtKB-KW"/>
</dbReference>
<dbReference type="InterPro" id="IPR025829">
    <property type="entry name" value="Zn_knuckle_CX2CX3GHX4C"/>
</dbReference>
<keyword evidence="2 4" id="KW-0863">Zinc-finger</keyword>
<comment type="caution">
    <text evidence="6">The sequence shown here is derived from an EMBL/GenBank/DDBJ whole genome shotgun (WGS) entry which is preliminary data.</text>
</comment>
<dbReference type="SUPFAM" id="SSF57756">
    <property type="entry name" value="Retrovirus zinc finger-like domains"/>
    <property type="match status" value="1"/>
</dbReference>
<dbReference type="Proteomes" id="UP001162162">
    <property type="component" value="Unassembled WGS sequence"/>
</dbReference>
<evidence type="ECO:0000256" key="4">
    <source>
        <dbReference type="PROSITE-ProRule" id="PRU00047"/>
    </source>
</evidence>
<keyword evidence="1" id="KW-0479">Metal-binding</keyword>
<feature type="domain" description="CCHC-type" evidence="5">
    <location>
        <begin position="155"/>
        <end position="170"/>
    </location>
</feature>
<keyword evidence="3" id="KW-0862">Zinc</keyword>
<dbReference type="GO" id="GO:0003676">
    <property type="term" value="F:nucleic acid binding"/>
    <property type="evidence" value="ECO:0007669"/>
    <property type="project" value="InterPro"/>
</dbReference>
<organism evidence="6 7">
    <name type="scientific">Aromia moschata</name>
    <dbReference type="NCBI Taxonomy" id="1265417"/>
    <lineage>
        <taxon>Eukaryota</taxon>
        <taxon>Metazoa</taxon>
        <taxon>Ecdysozoa</taxon>
        <taxon>Arthropoda</taxon>
        <taxon>Hexapoda</taxon>
        <taxon>Insecta</taxon>
        <taxon>Pterygota</taxon>
        <taxon>Neoptera</taxon>
        <taxon>Endopterygota</taxon>
        <taxon>Coleoptera</taxon>
        <taxon>Polyphaga</taxon>
        <taxon>Cucujiformia</taxon>
        <taxon>Chrysomeloidea</taxon>
        <taxon>Cerambycidae</taxon>
        <taxon>Cerambycinae</taxon>
        <taxon>Callichromatini</taxon>
        <taxon>Aromia</taxon>
    </lineage>
</organism>
<protein>
    <recommendedName>
        <fullName evidence="5">CCHC-type domain-containing protein</fullName>
    </recommendedName>
</protein>
<dbReference type="AlphaFoldDB" id="A0AAV8XV62"/>
<evidence type="ECO:0000256" key="3">
    <source>
        <dbReference type="ARBA" id="ARBA00022833"/>
    </source>
</evidence>
<gene>
    <name evidence="6" type="ORF">NQ318_000722</name>
</gene>
<dbReference type="Pfam" id="PF13696">
    <property type="entry name" value="zf-CCHC_2"/>
    <property type="match status" value="1"/>
</dbReference>
<proteinExistence type="predicted"/>
<evidence type="ECO:0000259" key="5">
    <source>
        <dbReference type="PROSITE" id="PS50158"/>
    </source>
</evidence>
<dbReference type="InterPro" id="IPR001878">
    <property type="entry name" value="Znf_CCHC"/>
</dbReference>
<accession>A0AAV8XV62</accession>
<evidence type="ECO:0000313" key="7">
    <source>
        <dbReference type="Proteomes" id="UP001162162"/>
    </source>
</evidence>
<sequence length="186" mass="21025">MSEEAIASENSIPNVAVLIIKYLFGKMSPTATIISQPSNLSSPLNLNRNRQQDFGNTGPTTSLFTYPTNWFQYQGADQYQIDHGSIQYTGLPVRRGNANPKLLSPTWNPYSSAQYSYNVYNTPYSSNMCDTLADQLAELALDRRPCKRPPPSYLCHLCFQKGHYIKDCPQIATHCINRNFKMPSFL</sequence>
<dbReference type="PROSITE" id="PS50158">
    <property type="entry name" value="ZF_CCHC"/>
    <property type="match status" value="1"/>
</dbReference>
<reference evidence="6" key="1">
    <citation type="journal article" date="2023" name="Insect Mol. Biol.">
        <title>Genome sequencing provides insights into the evolution of gene families encoding plant cell wall-degrading enzymes in longhorned beetles.</title>
        <authorList>
            <person name="Shin N.R."/>
            <person name="Okamura Y."/>
            <person name="Kirsch R."/>
            <person name="Pauchet Y."/>
        </authorList>
    </citation>
    <scope>NUCLEOTIDE SEQUENCE</scope>
    <source>
        <strain evidence="6">AMC_N1</strain>
    </source>
</reference>
<dbReference type="Gene3D" id="4.10.60.10">
    <property type="entry name" value="Zinc finger, CCHC-type"/>
    <property type="match status" value="1"/>
</dbReference>
<dbReference type="EMBL" id="JAPWTK010000342">
    <property type="protein sequence ID" value="KAJ8942127.1"/>
    <property type="molecule type" value="Genomic_DNA"/>
</dbReference>
<evidence type="ECO:0000313" key="6">
    <source>
        <dbReference type="EMBL" id="KAJ8942127.1"/>
    </source>
</evidence>
<dbReference type="InterPro" id="IPR036875">
    <property type="entry name" value="Znf_CCHC_sf"/>
</dbReference>
<evidence type="ECO:0000256" key="1">
    <source>
        <dbReference type="ARBA" id="ARBA00022723"/>
    </source>
</evidence>
<evidence type="ECO:0000256" key="2">
    <source>
        <dbReference type="ARBA" id="ARBA00022771"/>
    </source>
</evidence>
<name>A0AAV8XV62_9CUCU</name>